<gene>
    <name evidence="2" type="ORF">S01H4_24780</name>
</gene>
<protein>
    <submittedName>
        <fullName evidence="2">Uncharacterized protein</fullName>
    </submittedName>
</protein>
<feature type="compositionally biased region" description="Basic and acidic residues" evidence="1">
    <location>
        <begin position="20"/>
        <end position="34"/>
    </location>
</feature>
<sequence length="140" mass="15305">MQGNNAIVVNYKCSGSGKYPRAEPEVTVLGRDDTSTLDDSVPEGAPSSEPTSTPLAKPEAIVELEDAGPKIEISQSLEVKILGMFTEVYKMIDALTTVGDLITKLNEIKETFIQGHVRREYNEFMNQFDGLDPDKKIIGG</sequence>
<organism evidence="2">
    <name type="scientific">marine sediment metagenome</name>
    <dbReference type="NCBI Taxonomy" id="412755"/>
    <lineage>
        <taxon>unclassified sequences</taxon>
        <taxon>metagenomes</taxon>
        <taxon>ecological metagenomes</taxon>
    </lineage>
</organism>
<accession>X1C473</accession>
<comment type="caution">
    <text evidence="2">The sequence shown here is derived from an EMBL/GenBank/DDBJ whole genome shotgun (WGS) entry which is preliminary data.</text>
</comment>
<feature type="non-terminal residue" evidence="2">
    <location>
        <position position="140"/>
    </location>
</feature>
<dbReference type="AlphaFoldDB" id="X1C473"/>
<evidence type="ECO:0000313" key="2">
    <source>
        <dbReference type="EMBL" id="GAG88152.1"/>
    </source>
</evidence>
<feature type="region of interest" description="Disordered" evidence="1">
    <location>
        <begin position="17"/>
        <end position="56"/>
    </location>
</feature>
<dbReference type="EMBL" id="BART01011692">
    <property type="protein sequence ID" value="GAG88152.1"/>
    <property type="molecule type" value="Genomic_DNA"/>
</dbReference>
<name>X1C473_9ZZZZ</name>
<proteinExistence type="predicted"/>
<evidence type="ECO:0000256" key="1">
    <source>
        <dbReference type="SAM" id="MobiDB-lite"/>
    </source>
</evidence>
<reference evidence="2" key="1">
    <citation type="journal article" date="2014" name="Front. Microbiol.">
        <title>High frequency of phylogenetically diverse reductive dehalogenase-homologous genes in deep subseafloor sedimentary metagenomes.</title>
        <authorList>
            <person name="Kawai M."/>
            <person name="Futagami T."/>
            <person name="Toyoda A."/>
            <person name="Takaki Y."/>
            <person name="Nishi S."/>
            <person name="Hori S."/>
            <person name="Arai W."/>
            <person name="Tsubouchi T."/>
            <person name="Morono Y."/>
            <person name="Uchiyama I."/>
            <person name="Ito T."/>
            <person name="Fujiyama A."/>
            <person name="Inagaki F."/>
            <person name="Takami H."/>
        </authorList>
    </citation>
    <scope>NUCLEOTIDE SEQUENCE</scope>
    <source>
        <strain evidence="2">Expedition CK06-06</strain>
    </source>
</reference>